<feature type="coiled-coil region" evidence="1">
    <location>
        <begin position="267"/>
        <end position="308"/>
    </location>
</feature>
<proteinExistence type="predicted"/>
<evidence type="ECO:0008006" key="5">
    <source>
        <dbReference type="Google" id="ProtNLM"/>
    </source>
</evidence>
<dbReference type="EMBL" id="JBGBPQ010000002">
    <property type="protein sequence ID" value="KAL1528256.1"/>
    <property type="molecule type" value="Genomic_DNA"/>
</dbReference>
<name>A0AB34K5L3_PRYPA</name>
<keyword evidence="1" id="KW-0175">Coiled coil</keyword>
<evidence type="ECO:0000313" key="4">
    <source>
        <dbReference type="Proteomes" id="UP001515480"/>
    </source>
</evidence>
<protein>
    <recommendedName>
        <fullName evidence="5">Cilia- and flagella-associated protein 157</fullName>
    </recommendedName>
</protein>
<organism evidence="3 4">
    <name type="scientific">Prymnesium parvum</name>
    <name type="common">Toxic golden alga</name>
    <dbReference type="NCBI Taxonomy" id="97485"/>
    <lineage>
        <taxon>Eukaryota</taxon>
        <taxon>Haptista</taxon>
        <taxon>Haptophyta</taxon>
        <taxon>Prymnesiophyceae</taxon>
        <taxon>Prymnesiales</taxon>
        <taxon>Prymnesiaceae</taxon>
        <taxon>Prymnesium</taxon>
    </lineage>
</organism>
<keyword evidence="4" id="KW-1185">Reference proteome</keyword>
<dbReference type="Proteomes" id="UP001515480">
    <property type="component" value="Unassembled WGS sequence"/>
</dbReference>
<evidence type="ECO:0000313" key="3">
    <source>
        <dbReference type="EMBL" id="KAL1528256.1"/>
    </source>
</evidence>
<comment type="caution">
    <text evidence="3">The sequence shown here is derived from an EMBL/GenBank/DDBJ whole genome shotgun (WGS) entry which is preliminary data.</text>
</comment>
<sequence>MLPSEEQARERRMIEMECELQYLREQATMKEARLNEIRCVREVQAALLAVESLLWSHRSPGAAEVSLTVDGLRSRAHLLTSQLDALEDEAARLQLDEPGRSALEARRRIAVLSARCEAKREMLRCWPEGTVQRLIAGYDAKFEELLASYSSLEQARHWPRDVAAIMLSALSEEVTAELFFADAHQTADEVCAMASLPSLLPLSLSLYDLDDALAAANARAEERANARAAEESRARAQALASFNSACSSLKLVEGALKSGSSARKKVARQHELRRSSLEGELAEVERELDGVRAEARGLEARAVELQERIGSAPQREALNMNSKQLKAAASAAAAQAKEAAELARAKEAEAKAAAKEAPATPSSGRIGSGAIRKMTPQQAARLAALKGKYGTHVASNMKQKLATETTSPGPTEVPESKATNQPR</sequence>
<evidence type="ECO:0000256" key="2">
    <source>
        <dbReference type="SAM" id="MobiDB-lite"/>
    </source>
</evidence>
<dbReference type="AlphaFoldDB" id="A0AB34K5L3"/>
<reference evidence="3 4" key="1">
    <citation type="journal article" date="2024" name="Science">
        <title>Giant polyketide synthase enzymes in the biosynthesis of giant marine polyether toxins.</title>
        <authorList>
            <person name="Fallon T.R."/>
            <person name="Shende V.V."/>
            <person name="Wierzbicki I.H."/>
            <person name="Pendleton A.L."/>
            <person name="Watervoot N.F."/>
            <person name="Auber R.P."/>
            <person name="Gonzalez D.J."/>
            <person name="Wisecaver J.H."/>
            <person name="Moore B.S."/>
        </authorList>
    </citation>
    <scope>NUCLEOTIDE SEQUENCE [LARGE SCALE GENOMIC DNA]</scope>
    <source>
        <strain evidence="3 4">12B1</strain>
    </source>
</reference>
<feature type="coiled-coil region" evidence="1">
    <location>
        <begin position="69"/>
        <end position="96"/>
    </location>
</feature>
<evidence type="ECO:0000256" key="1">
    <source>
        <dbReference type="SAM" id="Coils"/>
    </source>
</evidence>
<feature type="region of interest" description="Disordered" evidence="2">
    <location>
        <begin position="351"/>
        <end position="371"/>
    </location>
</feature>
<feature type="compositionally biased region" description="Polar residues" evidence="2">
    <location>
        <begin position="393"/>
        <end position="409"/>
    </location>
</feature>
<feature type="region of interest" description="Disordered" evidence="2">
    <location>
        <begin position="389"/>
        <end position="423"/>
    </location>
</feature>
<accession>A0AB34K5L3</accession>
<gene>
    <name evidence="3" type="ORF">AB1Y20_009614</name>
</gene>